<reference evidence="2 3" key="1">
    <citation type="submission" date="2017-04" db="EMBL/GenBank/DDBJ databases">
        <authorList>
            <person name="Afonso C.L."/>
            <person name="Miller P.J."/>
            <person name="Scott M.A."/>
            <person name="Spackman E."/>
            <person name="Goraichik I."/>
            <person name="Dimitrov K.M."/>
            <person name="Suarez D.L."/>
            <person name="Swayne D.E."/>
        </authorList>
    </citation>
    <scope>NUCLEOTIDE SEQUENCE [LARGE SCALE GENOMIC DNA]</scope>
    <source>
        <strain evidence="2 3">A2P</strain>
    </source>
</reference>
<gene>
    <name evidence="2" type="ORF">SAMN02982917_2520</name>
</gene>
<dbReference type="AlphaFoldDB" id="A0A1X7FC82"/>
<evidence type="ECO:0000313" key="3">
    <source>
        <dbReference type="Proteomes" id="UP000192936"/>
    </source>
</evidence>
<name>A0A1X7FC82_9PROT</name>
<organism evidence="2 3">
    <name type="scientific">Azospirillum oryzae</name>
    <dbReference type="NCBI Taxonomy" id="286727"/>
    <lineage>
        <taxon>Bacteria</taxon>
        <taxon>Pseudomonadati</taxon>
        <taxon>Pseudomonadota</taxon>
        <taxon>Alphaproteobacteria</taxon>
        <taxon>Rhodospirillales</taxon>
        <taxon>Azospirillaceae</taxon>
        <taxon>Azospirillum</taxon>
    </lineage>
</organism>
<dbReference type="RefSeq" id="WP_085085748.1">
    <property type="nucleotide sequence ID" value="NZ_FXAK01000005.1"/>
</dbReference>
<feature type="domain" description="DUF1843" evidence="1">
    <location>
        <begin position="11"/>
        <end position="62"/>
    </location>
</feature>
<accession>A0A1X7FC82</accession>
<dbReference type="EMBL" id="FXAK01000005">
    <property type="protein sequence ID" value="SMF49992.1"/>
    <property type="molecule type" value="Genomic_DNA"/>
</dbReference>
<proteinExistence type="predicted"/>
<dbReference type="InterPro" id="IPR014994">
    <property type="entry name" value="DUF1843"/>
</dbReference>
<dbReference type="STRING" id="286727.SAMN02982917_2520"/>
<dbReference type="Pfam" id="PF08898">
    <property type="entry name" value="DUF1843"/>
    <property type="match status" value="1"/>
</dbReference>
<sequence length="64" mass="6751">MSNAHVPHPRPMYMATMTEAIAGGDLSTMKQVAAEAEQHLAAYGDVSGLLQLLKVEIAKAEAKG</sequence>
<dbReference type="Proteomes" id="UP000192936">
    <property type="component" value="Unassembled WGS sequence"/>
</dbReference>
<evidence type="ECO:0000259" key="1">
    <source>
        <dbReference type="Pfam" id="PF08898"/>
    </source>
</evidence>
<protein>
    <recommendedName>
        <fullName evidence="1">DUF1843 domain-containing protein</fullName>
    </recommendedName>
</protein>
<evidence type="ECO:0000313" key="2">
    <source>
        <dbReference type="EMBL" id="SMF49992.1"/>
    </source>
</evidence>
<dbReference type="OrthoDB" id="7190856at2"/>